<feature type="transmembrane region" description="Helical" evidence="1">
    <location>
        <begin position="14"/>
        <end position="38"/>
    </location>
</feature>
<protein>
    <submittedName>
        <fullName evidence="2">Heavy-metal resistance</fullName>
    </submittedName>
</protein>
<accession>A0A1R3WZ98</accession>
<dbReference type="Pfam" id="PF13801">
    <property type="entry name" value="Metal_resist"/>
    <property type="match status" value="1"/>
</dbReference>
<dbReference type="Proteomes" id="UP000186997">
    <property type="component" value="Unassembled WGS sequence"/>
</dbReference>
<dbReference type="OrthoDB" id="7876971at2"/>
<organism evidence="2 3">
    <name type="scientific">Yoonia rosea</name>
    <dbReference type="NCBI Taxonomy" id="287098"/>
    <lineage>
        <taxon>Bacteria</taxon>
        <taxon>Pseudomonadati</taxon>
        <taxon>Pseudomonadota</taxon>
        <taxon>Alphaproteobacteria</taxon>
        <taxon>Rhodobacterales</taxon>
        <taxon>Paracoccaceae</taxon>
        <taxon>Yoonia</taxon>
    </lineage>
</organism>
<dbReference type="RefSeq" id="WP_076659156.1">
    <property type="nucleotide sequence ID" value="NZ_FTPR01000001.1"/>
</dbReference>
<keyword evidence="1" id="KW-1133">Transmembrane helix</keyword>
<dbReference type="AlphaFoldDB" id="A0A1R3WZ98"/>
<evidence type="ECO:0000313" key="3">
    <source>
        <dbReference type="Proteomes" id="UP000186997"/>
    </source>
</evidence>
<name>A0A1R3WZ98_9RHOB</name>
<dbReference type="STRING" id="287098.SAMN05421665_1685"/>
<dbReference type="EMBL" id="FTPR01000001">
    <property type="protein sequence ID" value="SIT83528.1"/>
    <property type="molecule type" value="Genomic_DNA"/>
</dbReference>
<dbReference type="InterPro" id="IPR025961">
    <property type="entry name" value="Metal_resist"/>
</dbReference>
<keyword evidence="3" id="KW-1185">Reference proteome</keyword>
<reference evidence="3" key="1">
    <citation type="submission" date="2017-01" db="EMBL/GenBank/DDBJ databases">
        <authorList>
            <person name="Varghese N."/>
            <person name="Submissions S."/>
        </authorList>
    </citation>
    <scope>NUCLEOTIDE SEQUENCE [LARGE SCALE GENOMIC DNA]</scope>
    <source>
        <strain evidence="3">DSM 29591</strain>
    </source>
</reference>
<sequence length="163" mass="18137">MAEDKTPQARPSRLWRVVLVLSLALNLAVVGVIVGSAASGRWKDGPPRSFDLGLGPIARALEPQERRAIGRQLRNDRSLRDFDLRDRVNRVVAALQADPFDPDVLRALLAEQSARMTTVQATAQEVVVEEIIAMTPERRRAFAERVLEEMSRARSLRERSSGG</sequence>
<evidence type="ECO:0000256" key="1">
    <source>
        <dbReference type="SAM" id="Phobius"/>
    </source>
</evidence>
<evidence type="ECO:0000313" key="2">
    <source>
        <dbReference type="EMBL" id="SIT83528.1"/>
    </source>
</evidence>
<gene>
    <name evidence="2" type="ORF">SAMN05421665_1685</name>
</gene>
<keyword evidence="1" id="KW-0472">Membrane</keyword>
<proteinExistence type="predicted"/>
<keyword evidence="1" id="KW-0812">Transmembrane</keyword>